<dbReference type="GO" id="GO:0016020">
    <property type="term" value="C:membrane"/>
    <property type="evidence" value="ECO:0007669"/>
    <property type="project" value="InterPro"/>
</dbReference>
<name>A0A7L7L9S4_9BACT</name>
<dbReference type="PANTHER" id="PTHR34220">
    <property type="entry name" value="SENSOR HISTIDINE KINASE YPDA"/>
    <property type="match status" value="1"/>
</dbReference>
<dbReference type="InterPro" id="IPR050640">
    <property type="entry name" value="Bact_2-comp_sensor_kinase"/>
</dbReference>
<dbReference type="EMBL" id="CP055153">
    <property type="protein sequence ID" value="QMU29285.1"/>
    <property type="molecule type" value="Genomic_DNA"/>
</dbReference>
<evidence type="ECO:0000313" key="5">
    <source>
        <dbReference type="EMBL" id="QMU29285.1"/>
    </source>
</evidence>
<dbReference type="Pfam" id="PF06580">
    <property type="entry name" value="His_kinase"/>
    <property type="match status" value="1"/>
</dbReference>
<evidence type="ECO:0000256" key="3">
    <source>
        <dbReference type="SAM" id="Phobius"/>
    </source>
</evidence>
<keyword evidence="3" id="KW-1133">Transmembrane helix</keyword>
<dbReference type="InterPro" id="IPR019734">
    <property type="entry name" value="TPR_rpt"/>
</dbReference>
<evidence type="ECO:0000313" key="6">
    <source>
        <dbReference type="Proteomes" id="UP000514509"/>
    </source>
</evidence>
<organism evidence="5 6">
    <name type="scientific">Adhaeribacter radiodurans</name>
    <dbReference type="NCBI Taxonomy" id="2745197"/>
    <lineage>
        <taxon>Bacteria</taxon>
        <taxon>Pseudomonadati</taxon>
        <taxon>Bacteroidota</taxon>
        <taxon>Cytophagia</taxon>
        <taxon>Cytophagales</taxon>
        <taxon>Hymenobacteraceae</taxon>
        <taxon>Adhaeribacter</taxon>
    </lineage>
</organism>
<dbReference type="Pfam" id="PF13424">
    <property type="entry name" value="TPR_12"/>
    <property type="match status" value="2"/>
</dbReference>
<keyword evidence="6" id="KW-1185">Reference proteome</keyword>
<dbReference type="Proteomes" id="UP000514509">
    <property type="component" value="Chromosome"/>
</dbReference>
<keyword evidence="1" id="KW-0802">TPR repeat</keyword>
<reference evidence="5 6" key="1">
    <citation type="submission" date="2020-08" db="EMBL/GenBank/DDBJ databases">
        <title>Adhaeribacter dokdonensis sp. nov., isolated from the rhizosphere of Elymus tsukushiensis, a plant native to the Dokdo Islands, Republic of Korea.</title>
        <authorList>
            <person name="Ghim S.Y."/>
        </authorList>
    </citation>
    <scope>NUCLEOTIDE SEQUENCE [LARGE SCALE GENOMIC DNA]</scope>
    <source>
        <strain evidence="5 6">KUDC8001</strain>
    </source>
</reference>
<dbReference type="KEGG" id="add:HUW48_15135"/>
<dbReference type="GO" id="GO:0000155">
    <property type="term" value="F:phosphorelay sensor kinase activity"/>
    <property type="evidence" value="ECO:0007669"/>
    <property type="project" value="InterPro"/>
</dbReference>
<feature type="transmembrane region" description="Helical" evidence="3">
    <location>
        <begin position="428"/>
        <end position="447"/>
    </location>
</feature>
<evidence type="ECO:0000256" key="2">
    <source>
        <dbReference type="SAM" id="Coils"/>
    </source>
</evidence>
<dbReference type="SUPFAM" id="SSF48452">
    <property type="entry name" value="TPR-like"/>
    <property type="match status" value="2"/>
</dbReference>
<feature type="repeat" description="TPR" evidence="1">
    <location>
        <begin position="267"/>
        <end position="300"/>
    </location>
</feature>
<dbReference type="InterPro" id="IPR010559">
    <property type="entry name" value="Sig_transdc_His_kin_internal"/>
</dbReference>
<proteinExistence type="predicted"/>
<evidence type="ECO:0000256" key="1">
    <source>
        <dbReference type="PROSITE-ProRule" id="PRU00339"/>
    </source>
</evidence>
<feature type="coiled-coil region" evidence="2">
    <location>
        <begin position="459"/>
        <end position="486"/>
    </location>
</feature>
<dbReference type="RefSeq" id="WP_182411744.1">
    <property type="nucleotide sequence ID" value="NZ_CP055153.1"/>
</dbReference>
<keyword evidence="3" id="KW-0812">Transmembrane</keyword>
<keyword evidence="3" id="KW-0472">Membrane</keyword>
<dbReference type="PANTHER" id="PTHR34220:SF7">
    <property type="entry name" value="SENSOR HISTIDINE KINASE YPDA"/>
    <property type="match status" value="1"/>
</dbReference>
<dbReference type="AlphaFoldDB" id="A0A7L7L9S4"/>
<feature type="repeat" description="TPR" evidence="1">
    <location>
        <begin position="227"/>
        <end position="260"/>
    </location>
</feature>
<sequence length="685" mass="78830">MEPRCRLLSLLLFLFSLVFCFKTEATKLRPVQSGQSVSPLAQDEVDSLKALFPFVTRETDKIDIYGQLCFTYASTIGNLDVAYQYADSIHFLANKVNNKTGKASATYYYGMLARFDGKFSEAIQYLNQYLNFCRSNKDSTGLANGLFQLAVVQHELGNYDKSLEISYQAKDLYAQLRNSYGIARVFMNIGNLFTSMKKWEDAIVMYKQSLTYFTQLKSDLNARMGKLRVLVNLGNAYAETKQYEKARNFYKQALPICYSVGSKRTAATTLSNIGEVFNALQQYDSALVYHLRALTIREQAAQKDKLAANLIWVGETYLFLKNYPQAKHYLLRAHALAYEFRTKPILRDVYQKLALLYSTQHYFEKALEYQQLYATLKDSVLNEETAQRLSELQTKYQTEEKDKQIAILAKEKQVRQKEAQRQALQQKALLGGLFLITIIALLIIFLLRQRLKNQKLVMAKNQEIKESNLKRQMSELEMKALRAQMNPHFIFNCMNSINRLILDEDTNRASRYLVKLSKLIRLILENSERSSVSLENELTMLDAYLQLESLRFKGRISYEFRVDDAIDQENTFLPPMVLQPFVENAIWHGLMHKEKNEPGFISISITEEADSLTCVIEDNGVGREMATILEKKSIIGRKSMGLQITEERLKILNKDKMDKLIYITDLKDSLNQALGTRVDIHVPLG</sequence>
<dbReference type="SMART" id="SM00028">
    <property type="entry name" value="TPR"/>
    <property type="match status" value="5"/>
</dbReference>
<dbReference type="SUPFAM" id="SSF55874">
    <property type="entry name" value="ATPase domain of HSP90 chaperone/DNA topoisomerase II/histidine kinase"/>
    <property type="match status" value="1"/>
</dbReference>
<dbReference type="PROSITE" id="PS50005">
    <property type="entry name" value="TPR"/>
    <property type="match status" value="2"/>
</dbReference>
<dbReference type="Gene3D" id="1.25.40.10">
    <property type="entry name" value="Tetratricopeptide repeat domain"/>
    <property type="match status" value="2"/>
</dbReference>
<feature type="domain" description="Signal transduction histidine kinase internal region" evidence="4">
    <location>
        <begin position="477"/>
        <end position="555"/>
    </location>
</feature>
<dbReference type="InterPro" id="IPR011990">
    <property type="entry name" value="TPR-like_helical_dom_sf"/>
</dbReference>
<feature type="coiled-coil region" evidence="2">
    <location>
        <begin position="382"/>
        <end position="427"/>
    </location>
</feature>
<accession>A0A7L7L9S4</accession>
<gene>
    <name evidence="5" type="ORF">HUW48_15135</name>
</gene>
<evidence type="ECO:0000259" key="4">
    <source>
        <dbReference type="Pfam" id="PF06580"/>
    </source>
</evidence>
<dbReference type="Gene3D" id="3.30.565.10">
    <property type="entry name" value="Histidine kinase-like ATPase, C-terminal domain"/>
    <property type="match status" value="1"/>
</dbReference>
<protein>
    <submittedName>
        <fullName evidence="5">Tetratricopeptide repeat protein</fullName>
    </submittedName>
</protein>
<keyword evidence="2" id="KW-0175">Coiled coil</keyword>
<dbReference type="InterPro" id="IPR036890">
    <property type="entry name" value="HATPase_C_sf"/>
</dbReference>